<dbReference type="AlphaFoldDB" id="A0A8J4A2P7"/>
<dbReference type="InterPro" id="IPR000772">
    <property type="entry name" value="Ricin_B_lectin"/>
</dbReference>
<reference evidence="3" key="1">
    <citation type="submission" date="2021-01" db="EMBL/GenBank/DDBJ databases">
        <title>Whole genome shotgun sequence of Virgisporangium ochraceum NBRC 16418.</title>
        <authorList>
            <person name="Komaki H."/>
            <person name="Tamura T."/>
        </authorList>
    </citation>
    <scope>NUCLEOTIDE SEQUENCE</scope>
    <source>
        <strain evidence="3">NBRC 16418</strain>
    </source>
</reference>
<feature type="signal peptide" evidence="1">
    <location>
        <begin position="1"/>
        <end position="30"/>
    </location>
</feature>
<evidence type="ECO:0000256" key="1">
    <source>
        <dbReference type="SAM" id="SignalP"/>
    </source>
</evidence>
<sequence>MFRKFGRVAVLGLVFAMSCVGLFRPTSASAATSYTYQQVNNYHSNLCMFYSGFQTACTGNSGQQVREMPGNSGYIMLSIAPAGGSQCLTVQGGSYANNAPLTPTPCNYASSQQFRKEPAPIGGGYYQLVAMHSGKCVTVRSESMVEGAQLVQYTCPSPGQVDWIGAGYWRNLASATYQRVRNWHSGLCLNGYPQVQNPCGDNAYLQWREIPTDAGFVQLYNASFGGCLAVLNASFTDNQPLTVGPCNGAYSAQFRKQAAPIGGGYYQLVVRHSAKCVTVLSESMLAGAQLVQYTCPSASQVDRIGAGYWQTF</sequence>
<evidence type="ECO:0000313" key="3">
    <source>
        <dbReference type="EMBL" id="GIJ72750.1"/>
    </source>
</evidence>
<evidence type="ECO:0000259" key="2">
    <source>
        <dbReference type="Pfam" id="PF14200"/>
    </source>
</evidence>
<comment type="caution">
    <text evidence="3">The sequence shown here is derived from an EMBL/GenBank/DDBJ whole genome shotgun (WGS) entry which is preliminary data.</text>
</comment>
<feature type="chain" id="PRO_5035284405" description="Ricin B lectin domain-containing protein" evidence="1">
    <location>
        <begin position="31"/>
        <end position="312"/>
    </location>
</feature>
<name>A0A8J4A2P7_9ACTN</name>
<dbReference type="EMBL" id="BOPH01000105">
    <property type="protein sequence ID" value="GIJ72750.1"/>
    <property type="molecule type" value="Genomic_DNA"/>
</dbReference>
<dbReference type="SUPFAM" id="SSF50370">
    <property type="entry name" value="Ricin B-like lectins"/>
    <property type="match status" value="2"/>
</dbReference>
<dbReference type="PROSITE" id="PS51257">
    <property type="entry name" value="PROKAR_LIPOPROTEIN"/>
    <property type="match status" value="1"/>
</dbReference>
<keyword evidence="1" id="KW-0732">Signal</keyword>
<dbReference type="CDD" id="cd00161">
    <property type="entry name" value="beta-trefoil_Ricin-like"/>
    <property type="match status" value="3"/>
</dbReference>
<dbReference type="Gene3D" id="2.80.10.50">
    <property type="match status" value="2"/>
</dbReference>
<protein>
    <recommendedName>
        <fullName evidence="2">Ricin B lectin domain-containing protein</fullName>
    </recommendedName>
</protein>
<dbReference type="Pfam" id="PF14200">
    <property type="entry name" value="RicinB_lectin_2"/>
    <property type="match status" value="1"/>
</dbReference>
<dbReference type="InterPro" id="IPR035992">
    <property type="entry name" value="Ricin_B-like_lectins"/>
</dbReference>
<dbReference type="PROSITE" id="PS50231">
    <property type="entry name" value="RICIN_B_LECTIN"/>
    <property type="match status" value="2"/>
</dbReference>
<proteinExistence type="predicted"/>
<evidence type="ECO:0000313" key="4">
    <source>
        <dbReference type="Proteomes" id="UP000635606"/>
    </source>
</evidence>
<gene>
    <name evidence="3" type="ORF">Voc01_076670</name>
</gene>
<dbReference type="Proteomes" id="UP000635606">
    <property type="component" value="Unassembled WGS sequence"/>
</dbReference>
<keyword evidence="4" id="KW-1185">Reference proteome</keyword>
<dbReference type="RefSeq" id="WP_203932599.1">
    <property type="nucleotide sequence ID" value="NZ_BOPH01000105.1"/>
</dbReference>
<feature type="domain" description="Ricin B lectin" evidence="2">
    <location>
        <begin position="77"/>
        <end position="153"/>
    </location>
</feature>
<accession>A0A8J4A2P7</accession>
<organism evidence="3 4">
    <name type="scientific">Virgisporangium ochraceum</name>
    <dbReference type="NCBI Taxonomy" id="65505"/>
    <lineage>
        <taxon>Bacteria</taxon>
        <taxon>Bacillati</taxon>
        <taxon>Actinomycetota</taxon>
        <taxon>Actinomycetes</taxon>
        <taxon>Micromonosporales</taxon>
        <taxon>Micromonosporaceae</taxon>
        <taxon>Virgisporangium</taxon>
    </lineage>
</organism>